<evidence type="ECO:0000313" key="5">
    <source>
        <dbReference type="Proteomes" id="UP001159363"/>
    </source>
</evidence>
<dbReference type="Gene3D" id="3.40.800.20">
    <property type="entry name" value="Histone deacetylase domain"/>
    <property type="match status" value="1"/>
</dbReference>
<protein>
    <recommendedName>
        <fullName evidence="3">Histone deacetylase domain-containing protein</fullName>
    </recommendedName>
</protein>
<dbReference type="PANTHER" id="PTHR10625:SF19">
    <property type="entry name" value="HISTONE DEACETYLASE 12"/>
    <property type="match status" value="1"/>
</dbReference>
<evidence type="ECO:0000313" key="4">
    <source>
        <dbReference type="EMBL" id="KAJ8870274.1"/>
    </source>
</evidence>
<evidence type="ECO:0000259" key="3">
    <source>
        <dbReference type="Pfam" id="PF00850"/>
    </source>
</evidence>
<dbReference type="CDD" id="cd09993">
    <property type="entry name" value="HDAC_classIV"/>
    <property type="match status" value="1"/>
</dbReference>
<dbReference type="InterPro" id="IPR000286">
    <property type="entry name" value="HDACs"/>
</dbReference>
<organism evidence="4 5">
    <name type="scientific">Dryococelus australis</name>
    <dbReference type="NCBI Taxonomy" id="614101"/>
    <lineage>
        <taxon>Eukaryota</taxon>
        <taxon>Metazoa</taxon>
        <taxon>Ecdysozoa</taxon>
        <taxon>Arthropoda</taxon>
        <taxon>Hexapoda</taxon>
        <taxon>Insecta</taxon>
        <taxon>Pterygota</taxon>
        <taxon>Neoptera</taxon>
        <taxon>Polyneoptera</taxon>
        <taxon>Phasmatodea</taxon>
        <taxon>Verophasmatodea</taxon>
        <taxon>Anareolatae</taxon>
        <taxon>Phasmatidae</taxon>
        <taxon>Eurycanthinae</taxon>
        <taxon>Dryococelus</taxon>
    </lineage>
</organism>
<dbReference type="InterPro" id="IPR044150">
    <property type="entry name" value="HDAC_classIV"/>
</dbReference>
<dbReference type="InterPro" id="IPR023696">
    <property type="entry name" value="Ureohydrolase_dom_sf"/>
</dbReference>
<dbReference type="InterPro" id="IPR023801">
    <property type="entry name" value="His_deacetylse_dom"/>
</dbReference>
<sequence length="367" mass="40604">MKISYNGELRNALVMEAEASRVTKRSSTSAKFAKCENPDLCGGYLQSFLIEGSSPQQLENVCRLPIVHHNGYVCDLPPNHRFPMAKFHNVLEHLIKDGVIAPDKQVVCPQQVPSEIACTVHSAKYVEDFFCGKTSAEEQRATGFTWTSGLASRVRYETGGTVLAAQLSLQRGMACSTAGGTHHAYPDHGSGFCLINDLAVAAQYTINTTSVSKVLVVDLDVHQGDGTAHIFKNQDCVFTFSMHCIQNFPLRKQHSDLDVGLDKGTGDVRFISTLHDYLPFVLDSFRPDLVLYDAGVDPHKDDELGKLQLTDKGLFERDFYVMNEVVRRGIPCASVIGGGYSRDINMLANRHTIVHRAATKVWTNRKL</sequence>
<keyword evidence="1" id="KW-0378">Hydrolase</keyword>
<dbReference type="EMBL" id="JARBHB010000013">
    <property type="protein sequence ID" value="KAJ8870274.1"/>
    <property type="molecule type" value="Genomic_DNA"/>
</dbReference>
<dbReference type="PRINTS" id="PR01270">
    <property type="entry name" value="HDASUPER"/>
</dbReference>
<accession>A0ABQ9GCY4</accession>
<comment type="caution">
    <text evidence="4">The sequence shown here is derived from an EMBL/GenBank/DDBJ whole genome shotgun (WGS) entry which is preliminary data.</text>
</comment>
<reference evidence="4 5" key="1">
    <citation type="submission" date="2023-02" db="EMBL/GenBank/DDBJ databases">
        <title>LHISI_Scaffold_Assembly.</title>
        <authorList>
            <person name="Stuart O.P."/>
            <person name="Cleave R."/>
            <person name="Magrath M.J.L."/>
            <person name="Mikheyev A.S."/>
        </authorList>
    </citation>
    <scope>NUCLEOTIDE SEQUENCE [LARGE SCALE GENOMIC DNA]</scope>
    <source>
        <strain evidence="4">Daus_M_001</strain>
        <tissue evidence="4">Leg muscle</tissue>
    </source>
</reference>
<dbReference type="SUPFAM" id="SSF52768">
    <property type="entry name" value="Arginase/deacetylase"/>
    <property type="match status" value="1"/>
</dbReference>
<name>A0ABQ9GCY4_9NEOP</name>
<feature type="domain" description="Histone deacetylase" evidence="3">
    <location>
        <begin position="80"/>
        <end position="344"/>
    </location>
</feature>
<proteinExistence type="predicted"/>
<evidence type="ECO:0000256" key="2">
    <source>
        <dbReference type="ARBA" id="ARBA00048287"/>
    </source>
</evidence>
<gene>
    <name evidence="4" type="ORF">PR048_029295</name>
</gene>
<dbReference type="InterPro" id="IPR037138">
    <property type="entry name" value="His_deacetylse_dom_sf"/>
</dbReference>
<dbReference type="Proteomes" id="UP001159363">
    <property type="component" value="Chromosome 12"/>
</dbReference>
<keyword evidence="5" id="KW-1185">Reference proteome</keyword>
<comment type="catalytic activity">
    <reaction evidence="2">
        <text>N(6)-acetyl-L-lysyl-[histone] + H2O = L-lysyl-[histone] + acetate</text>
        <dbReference type="Rhea" id="RHEA:58196"/>
        <dbReference type="Rhea" id="RHEA-COMP:9845"/>
        <dbReference type="Rhea" id="RHEA-COMP:11338"/>
        <dbReference type="ChEBI" id="CHEBI:15377"/>
        <dbReference type="ChEBI" id="CHEBI:29969"/>
        <dbReference type="ChEBI" id="CHEBI:30089"/>
        <dbReference type="ChEBI" id="CHEBI:61930"/>
        <dbReference type="EC" id="3.5.1.98"/>
    </reaction>
</comment>
<evidence type="ECO:0000256" key="1">
    <source>
        <dbReference type="ARBA" id="ARBA00022801"/>
    </source>
</evidence>
<dbReference type="PANTHER" id="PTHR10625">
    <property type="entry name" value="HISTONE DEACETYLASE HDAC1-RELATED"/>
    <property type="match status" value="1"/>
</dbReference>
<dbReference type="Pfam" id="PF00850">
    <property type="entry name" value="Hist_deacetyl"/>
    <property type="match status" value="1"/>
</dbReference>